<protein>
    <submittedName>
        <fullName evidence="2">Uncharacterized protein</fullName>
    </submittedName>
</protein>
<feature type="transmembrane region" description="Helical" evidence="1">
    <location>
        <begin position="687"/>
        <end position="708"/>
    </location>
</feature>
<sequence>MQKTMIITNPCDTAKSVFVQNHTVYVFYPGQSQRKRLCVARNIIDHQIPTVTSITYIKNDLLLLIDGVLYRTQNIISATENTDLIYQVLRYPHVSISFDKINYIFTTPCCACLRNSTDHLASRDFNELAILANTKGNVNIFHFPSMSVIYDVPNIFQSQSICQSNQCSILYLGLFHAIPIIMCVVKYETKKAVIYYQPIFNYHSSFQNSTLVNFTDEILVVTPTSFPSAYFLWDTKTIYYTPNNGLTLSEVTLNGCQVDYLDHMTENDLKTYYKNLEIDYDNVSLITKQMFCLNQTTFDYLMILNAEFYVRIDDSHWLYGKESFFPSMMKLPSEIECIPTMSLNISRCLMHIAPELVACSSFVQSSCSYRRFEPLFHTDRIHILEKNSHEEFQFILEAYTIIPIMIVSIESDFFHYSIDYTIDHLENGIVQVRGVIEFVLNGFLCQSSSDLYGLSLMSFRLGLVQHGYSCTQTPSFSFQVEASCSIDSALRITSENEYKPWDESNPIIDTEWYPLLINHMSKIRFFFLDNLICSSCFKNTCRSIDHHEFSAFIIYAMPIDKEHKDYTYYLINRTDACIPLNQSVYHLWMQQVLNTTTKTSLLRIPYERHSWYRLLLKDLSISNESCLFFNGSNSLYVNKTLRQIIQNPTKFLLHIIAYNTPYSYCDMETFFLLEIEPLRQLQITYRGFAFLITLFIFVFSFILSLRGYTCYKQRLRRAHLEYHRLSQIDAGQLHQWHDIARYLNEHKNTDNYQLIQHHLRNLQSTTNLTTRLIDYHREQTD</sequence>
<keyword evidence="1" id="KW-1133">Transmembrane helix</keyword>
<evidence type="ECO:0000256" key="1">
    <source>
        <dbReference type="SAM" id="Phobius"/>
    </source>
</evidence>
<keyword evidence="3" id="KW-1185">Reference proteome</keyword>
<proteinExistence type="predicted"/>
<name>A0A814Q6G3_ADIRI</name>
<organism evidence="2 3">
    <name type="scientific">Adineta ricciae</name>
    <name type="common">Rotifer</name>
    <dbReference type="NCBI Taxonomy" id="249248"/>
    <lineage>
        <taxon>Eukaryota</taxon>
        <taxon>Metazoa</taxon>
        <taxon>Spiralia</taxon>
        <taxon>Gnathifera</taxon>
        <taxon>Rotifera</taxon>
        <taxon>Eurotatoria</taxon>
        <taxon>Bdelloidea</taxon>
        <taxon>Adinetida</taxon>
        <taxon>Adinetidae</taxon>
        <taxon>Adineta</taxon>
    </lineage>
</organism>
<reference evidence="2" key="1">
    <citation type="submission" date="2021-02" db="EMBL/GenBank/DDBJ databases">
        <authorList>
            <person name="Nowell W R."/>
        </authorList>
    </citation>
    <scope>NUCLEOTIDE SEQUENCE</scope>
</reference>
<keyword evidence="1" id="KW-0812">Transmembrane</keyword>
<accession>A0A814Q6G3</accession>
<evidence type="ECO:0000313" key="3">
    <source>
        <dbReference type="Proteomes" id="UP000663828"/>
    </source>
</evidence>
<dbReference type="EMBL" id="CAJNOR010001295">
    <property type="protein sequence ID" value="CAF1115796.1"/>
    <property type="molecule type" value="Genomic_DNA"/>
</dbReference>
<evidence type="ECO:0000313" key="2">
    <source>
        <dbReference type="EMBL" id="CAF1115796.1"/>
    </source>
</evidence>
<gene>
    <name evidence="2" type="ORF">XAT740_LOCUS19107</name>
</gene>
<comment type="caution">
    <text evidence="2">The sequence shown here is derived from an EMBL/GenBank/DDBJ whole genome shotgun (WGS) entry which is preliminary data.</text>
</comment>
<keyword evidence="1" id="KW-0472">Membrane</keyword>
<dbReference type="AlphaFoldDB" id="A0A814Q6G3"/>
<dbReference type="Proteomes" id="UP000663828">
    <property type="component" value="Unassembled WGS sequence"/>
</dbReference>